<comment type="caution">
    <text evidence="2">The sequence shown here is derived from an EMBL/GenBank/DDBJ whole genome shotgun (WGS) entry which is preliminary data.</text>
</comment>
<gene>
    <name evidence="2" type="ORF">QP433_07375</name>
</gene>
<dbReference type="AlphaFoldDB" id="A0AAJ1Q701"/>
<evidence type="ECO:0000313" key="2">
    <source>
        <dbReference type="EMBL" id="MDK7187798.1"/>
    </source>
</evidence>
<keyword evidence="1" id="KW-0812">Transmembrane</keyword>
<protein>
    <submittedName>
        <fullName evidence="2">Uncharacterized protein</fullName>
    </submittedName>
</protein>
<keyword evidence="1" id="KW-0472">Membrane</keyword>
<feature type="transmembrane region" description="Helical" evidence="1">
    <location>
        <begin position="6"/>
        <end position="30"/>
    </location>
</feature>
<accession>A0AAJ1Q701</accession>
<dbReference type="Proteomes" id="UP001229251">
    <property type="component" value="Unassembled WGS sequence"/>
</dbReference>
<evidence type="ECO:0000256" key="1">
    <source>
        <dbReference type="SAM" id="Phobius"/>
    </source>
</evidence>
<organism evidence="2 3">
    <name type="scientific">Facklamia hominis</name>
    <dbReference type="NCBI Taxonomy" id="178214"/>
    <lineage>
        <taxon>Bacteria</taxon>
        <taxon>Bacillati</taxon>
        <taxon>Bacillota</taxon>
        <taxon>Bacilli</taxon>
        <taxon>Lactobacillales</taxon>
        <taxon>Aerococcaceae</taxon>
        <taxon>Facklamia</taxon>
    </lineage>
</organism>
<sequence length="43" mass="4609">MNLLEIGGYAGAIIVVVTLSQKLISLITAIQKVILRIKRSSPS</sequence>
<keyword evidence="1" id="KW-1133">Transmembrane helix</keyword>
<dbReference type="EMBL" id="JASOOE010000015">
    <property type="protein sequence ID" value="MDK7187798.1"/>
    <property type="molecule type" value="Genomic_DNA"/>
</dbReference>
<name>A0AAJ1Q701_9LACT</name>
<proteinExistence type="predicted"/>
<reference evidence="2" key="1">
    <citation type="submission" date="2023-05" db="EMBL/GenBank/DDBJ databases">
        <title>Cataloging the Phylogenetic Diversity of Human Bladder Bacteria.</title>
        <authorList>
            <person name="Du J."/>
        </authorList>
    </citation>
    <scope>NUCLEOTIDE SEQUENCE</scope>
    <source>
        <strain evidence="2">UMB1231</strain>
    </source>
</reference>
<dbReference type="RefSeq" id="WP_285066229.1">
    <property type="nucleotide sequence ID" value="NZ_JASOOE010000015.1"/>
</dbReference>
<evidence type="ECO:0000313" key="3">
    <source>
        <dbReference type="Proteomes" id="UP001229251"/>
    </source>
</evidence>